<feature type="compositionally biased region" description="Gly residues" evidence="1">
    <location>
        <begin position="64"/>
        <end position="81"/>
    </location>
</feature>
<reference evidence="3" key="1">
    <citation type="journal article" date="2020" name="Stud. Mycol.">
        <title>101 Dothideomycetes genomes: a test case for predicting lifestyles and emergence of pathogens.</title>
        <authorList>
            <person name="Haridas S."/>
            <person name="Albert R."/>
            <person name="Binder M."/>
            <person name="Bloem J."/>
            <person name="Labutti K."/>
            <person name="Salamov A."/>
            <person name="Andreopoulos B."/>
            <person name="Baker S."/>
            <person name="Barry K."/>
            <person name="Bills G."/>
            <person name="Bluhm B."/>
            <person name="Cannon C."/>
            <person name="Castanera R."/>
            <person name="Culley D."/>
            <person name="Daum C."/>
            <person name="Ezra D."/>
            <person name="Gonzalez J."/>
            <person name="Henrissat B."/>
            <person name="Kuo A."/>
            <person name="Liang C."/>
            <person name="Lipzen A."/>
            <person name="Lutzoni F."/>
            <person name="Magnuson J."/>
            <person name="Mondo S."/>
            <person name="Nolan M."/>
            <person name="Ohm R."/>
            <person name="Pangilinan J."/>
            <person name="Park H.-J."/>
            <person name="Ramirez L."/>
            <person name="Alfaro M."/>
            <person name="Sun H."/>
            <person name="Tritt A."/>
            <person name="Yoshinaga Y."/>
            <person name="Zwiers L.-H."/>
            <person name="Turgeon B."/>
            <person name="Goodwin S."/>
            <person name="Spatafora J."/>
            <person name="Crous P."/>
            <person name="Grigoriev I."/>
        </authorList>
    </citation>
    <scope>NUCLEOTIDE SEQUENCE</scope>
    <source>
        <strain evidence="3">ATCC 16933</strain>
    </source>
</reference>
<keyword evidence="2" id="KW-0812">Transmembrane</keyword>
<proteinExistence type="predicted"/>
<feature type="transmembrane region" description="Helical" evidence="2">
    <location>
        <begin position="265"/>
        <end position="285"/>
    </location>
</feature>
<keyword evidence="2" id="KW-0472">Membrane</keyword>
<keyword evidence="2" id="KW-1133">Transmembrane helix</keyword>
<feature type="transmembrane region" description="Helical" evidence="2">
    <location>
        <begin position="155"/>
        <end position="179"/>
    </location>
</feature>
<dbReference type="EMBL" id="MU001673">
    <property type="protein sequence ID" value="KAF2460492.1"/>
    <property type="molecule type" value="Genomic_DNA"/>
</dbReference>
<dbReference type="Proteomes" id="UP000799766">
    <property type="component" value="Unassembled WGS sequence"/>
</dbReference>
<dbReference type="OrthoDB" id="4721035at2759"/>
<evidence type="ECO:0000313" key="4">
    <source>
        <dbReference type="Proteomes" id="UP000799766"/>
    </source>
</evidence>
<feature type="compositionally biased region" description="Low complexity" evidence="1">
    <location>
        <begin position="49"/>
        <end position="63"/>
    </location>
</feature>
<accession>A0A6A6P9L0</accession>
<name>A0A6A6P9L0_9PEZI</name>
<protein>
    <submittedName>
        <fullName evidence="3">Uncharacterized protein</fullName>
    </submittedName>
</protein>
<feature type="compositionally biased region" description="Basic and acidic residues" evidence="1">
    <location>
        <begin position="85"/>
        <end position="94"/>
    </location>
</feature>
<feature type="transmembrane region" description="Helical" evidence="2">
    <location>
        <begin position="199"/>
        <end position="223"/>
    </location>
</feature>
<feature type="transmembrane region" description="Helical" evidence="2">
    <location>
        <begin position="726"/>
        <end position="748"/>
    </location>
</feature>
<evidence type="ECO:0000256" key="2">
    <source>
        <dbReference type="SAM" id="Phobius"/>
    </source>
</evidence>
<keyword evidence="4" id="KW-1185">Reference proteome</keyword>
<feature type="region of interest" description="Disordered" evidence="1">
    <location>
        <begin position="1"/>
        <end position="105"/>
    </location>
</feature>
<evidence type="ECO:0000256" key="1">
    <source>
        <dbReference type="SAM" id="MobiDB-lite"/>
    </source>
</evidence>
<sequence length="842" mass="90646">MPKRVSINSIPRVPVGAKSASPATPASDAALLGTPSLTSPPPGHARQFSAGSLSSPQLPSPGYEGAGGVAGAGVSPGGGGLLDSRFGKSQREHPSVSSLGSFRQPYQHIPDNERLAGAGGIPNTPGSIKSAYDGGFRPTEECPAHKNFYQGRANWLSICVMVLSVYSSVFSGIYLVIALKGPRYGRMIGSHGVLTYSTASLLTALFAKTIELSFVTVFVTFLGQVLSRRAFMKSQGKGITLAELTMRSWIMQPGTMLTHFESVRYAALSLLGVVSLFAAVVAMLYTTAADALVQPQLKFGGWEKKLLAGTVGASFANPTYLADNCRTPIADSDDAAKGTTCLQIQYAAQSYHNYQRYLSSWDEVASNGDGTTDLNTRPQGFALLNENTTVLPSWIDVQDVADTSTENRVVHNVSMAMPHPGVIRAARDEINGIMQPEDLEGIGIYSIHASVPSAVISVTCANMNETELEPIVFEAWNGTLDPAQWPAAAPQAPEEGYLNETVVDDIFGWGAKYGTNPPVFAKYPLEYNTILNHTAYPWGRPSIYLLGNAPETPEYPNQYFMCQMNASLTAYCSTRYNASQSGGSLEAICNDPPDDMAYIKSLHNASSGADTLSGDWLNIAFEWGNSLALNYGITDGNASNARLLTELAIRIPSWGGSPQLSPALPSPAEALAVLSGSTLLMSTNNAPFVPFWNYSKAALETPQYQYFNASIRAQEYASGGVYGYQLGFHLVLFLVFLTNVAVLGYFVVHKGLITDFSEPPNLFSLAVQSPPAEVLAGSCGAGPEGEQYKVNWFVSKEGEHLYMESGDPGVKWRKGRQSREVELMQSPISRSYEEFSKRRSIL</sequence>
<dbReference type="AlphaFoldDB" id="A0A6A6P9L0"/>
<evidence type="ECO:0000313" key="3">
    <source>
        <dbReference type="EMBL" id="KAF2460492.1"/>
    </source>
</evidence>
<gene>
    <name evidence="3" type="ORF">BDY21DRAFT_280735</name>
</gene>
<organism evidence="3 4">
    <name type="scientific">Lineolata rhizophorae</name>
    <dbReference type="NCBI Taxonomy" id="578093"/>
    <lineage>
        <taxon>Eukaryota</taxon>
        <taxon>Fungi</taxon>
        <taxon>Dikarya</taxon>
        <taxon>Ascomycota</taxon>
        <taxon>Pezizomycotina</taxon>
        <taxon>Dothideomycetes</taxon>
        <taxon>Dothideomycetes incertae sedis</taxon>
        <taxon>Lineolatales</taxon>
        <taxon>Lineolataceae</taxon>
        <taxon>Lineolata</taxon>
    </lineage>
</organism>
<feature type="compositionally biased region" description="Low complexity" evidence="1">
    <location>
        <begin position="17"/>
        <end position="37"/>
    </location>
</feature>